<dbReference type="Pfam" id="PF10108">
    <property type="entry name" value="DNA_pol_B_exo2"/>
    <property type="match status" value="1"/>
</dbReference>
<dbReference type="CDD" id="cd05782">
    <property type="entry name" value="DNA_polB_like1_exo"/>
    <property type="match status" value="1"/>
</dbReference>
<dbReference type="InterPro" id="IPR012337">
    <property type="entry name" value="RNaseH-like_sf"/>
</dbReference>
<dbReference type="InterPro" id="IPR036397">
    <property type="entry name" value="RNaseH_sf"/>
</dbReference>
<accession>A0A0F9DAE4</accession>
<dbReference type="AlphaFoldDB" id="A0A0F9DAE4"/>
<dbReference type="GO" id="GO:0003676">
    <property type="term" value="F:nucleic acid binding"/>
    <property type="evidence" value="ECO:0007669"/>
    <property type="project" value="InterPro"/>
</dbReference>
<dbReference type="EMBL" id="LAZR01042647">
    <property type="protein sequence ID" value="KKL09023.1"/>
    <property type="molecule type" value="Genomic_DNA"/>
</dbReference>
<evidence type="ECO:0000259" key="1">
    <source>
        <dbReference type="Pfam" id="PF10108"/>
    </source>
</evidence>
<dbReference type="InterPro" id="IPR019288">
    <property type="entry name" value="3'-5'_exonuclease_PolB-like"/>
</dbReference>
<feature type="domain" description="Predicted 3'-5' exonuclease PolB-like" evidence="1">
    <location>
        <begin position="50"/>
        <end position="262"/>
    </location>
</feature>
<name>A0A0F9DAE4_9ZZZZ</name>
<dbReference type="SUPFAM" id="SSF53098">
    <property type="entry name" value="Ribonuclease H-like"/>
    <property type="match status" value="1"/>
</dbReference>
<protein>
    <recommendedName>
        <fullName evidence="1">Predicted 3'-5' exonuclease PolB-like domain-containing protein</fullName>
    </recommendedName>
</protein>
<organism evidence="2">
    <name type="scientific">marine sediment metagenome</name>
    <dbReference type="NCBI Taxonomy" id="412755"/>
    <lineage>
        <taxon>unclassified sequences</taxon>
        <taxon>metagenomes</taxon>
        <taxon>ecological metagenomes</taxon>
    </lineage>
</organism>
<evidence type="ECO:0000313" key="2">
    <source>
        <dbReference type="EMBL" id="KKL09023.1"/>
    </source>
</evidence>
<sequence>MAADVRYLVFDIESVADAELVAKLRYPGESLEPVEAVRRYRDELLKKYESDFIPYTYQIPVSVVVGKVTADFRLLDVVVLDEPEFRPHVIIENFWRGWQKYGRPTLVSFNGRGFDVPLLELAAFRFGLQMSAWFQSSGRTYEHPRNRYNPKSHLDLCELLTNFGSTRFTGGLNLAANLLGKPGKMDVHGDMVQDMYEAGRLGEINDYCRCDVLDTYFVFLRTQVLVGRLALDAEQQIIGETKQWLKQKGDEVAAYQLYLEHWGDWVNPWKENP</sequence>
<gene>
    <name evidence="2" type="ORF">LCGC14_2570010</name>
</gene>
<proteinExistence type="predicted"/>
<reference evidence="2" key="1">
    <citation type="journal article" date="2015" name="Nature">
        <title>Complex archaea that bridge the gap between prokaryotes and eukaryotes.</title>
        <authorList>
            <person name="Spang A."/>
            <person name="Saw J.H."/>
            <person name="Jorgensen S.L."/>
            <person name="Zaremba-Niedzwiedzka K."/>
            <person name="Martijn J."/>
            <person name="Lind A.E."/>
            <person name="van Eijk R."/>
            <person name="Schleper C."/>
            <person name="Guy L."/>
            <person name="Ettema T.J."/>
        </authorList>
    </citation>
    <scope>NUCLEOTIDE SEQUENCE</scope>
</reference>
<comment type="caution">
    <text evidence="2">The sequence shown here is derived from an EMBL/GenBank/DDBJ whole genome shotgun (WGS) entry which is preliminary data.</text>
</comment>
<dbReference type="Gene3D" id="3.30.420.10">
    <property type="entry name" value="Ribonuclease H-like superfamily/Ribonuclease H"/>
    <property type="match status" value="1"/>
</dbReference>